<feature type="domain" description="Thioesterase" evidence="2">
    <location>
        <begin position="21"/>
        <end position="242"/>
    </location>
</feature>
<dbReference type="Gene3D" id="3.40.50.1820">
    <property type="entry name" value="alpha/beta hydrolase"/>
    <property type="match status" value="1"/>
</dbReference>
<sequence>MSVHAPTPWLIAQPRPHSRLRLFCFAYAGGSASVFHGWQAALDPSIEVCAVQLPGRGARMAEAPIMSMPALLQQIAPLIARRNDRPFAFFGHSVGALIAFELARYLRLHGINGPARLIVSGCQAPQHRSPSKQYHTLADDALIDVLRDYNGTPPQVLQSRELMELVLPTIRADFSLAENYRYRTGPLLNLPISVFAGERDDNRGEGQVDGWSRETSQDCRVVWFDGGHFFIDSQRSQVLEQVGIELAELNGRMSA</sequence>
<evidence type="ECO:0000313" key="4">
    <source>
        <dbReference type="Proteomes" id="UP000829194"/>
    </source>
</evidence>
<keyword evidence="3" id="KW-0378">Hydrolase</keyword>
<dbReference type="InterPro" id="IPR012223">
    <property type="entry name" value="TEII"/>
</dbReference>
<dbReference type="RefSeq" id="WP_057943824.1">
    <property type="nucleotide sequence ID" value="NZ_CP011131.1"/>
</dbReference>
<dbReference type="EMBL" id="CP093547">
    <property type="protein sequence ID" value="UNP28199.1"/>
    <property type="molecule type" value="Genomic_DNA"/>
</dbReference>
<dbReference type="GO" id="GO:0016787">
    <property type="term" value="F:hydrolase activity"/>
    <property type="evidence" value="ECO:0007669"/>
    <property type="project" value="UniProtKB-KW"/>
</dbReference>
<comment type="similarity">
    <text evidence="1">Belongs to the thioesterase family.</text>
</comment>
<reference evidence="3 4" key="1">
    <citation type="submission" date="2022-03" db="EMBL/GenBank/DDBJ databases">
        <title>Complete genome sequence of Lysobacter capsici VKM B-2533 and Lysobacter gummosus 10.1.1, promising sources of lytic agents.</title>
        <authorList>
            <person name="Tarlachkov S.V."/>
            <person name="Kudryakova I.V."/>
            <person name="Afoshin A.S."/>
            <person name="Leontyevskaya E.A."/>
            <person name="Leontyevskaya N.V."/>
        </authorList>
    </citation>
    <scope>NUCLEOTIDE SEQUENCE [LARGE SCALE GENOMIC DNA]</scope>
    <source>
        <strain evidence="3 4">10.1.1</strain>
    </source>
</reference>
<proteinExistence type="inferred from homology"/>
<accession>A0ABY3X6J8</accession>
<dbReference type="InterPro" id="IPR029058">
    <property type="entry name" value="AB_hydrolase_fold"/>
</dbReference>
<dbReference type="InterPro" id="IPR001031">
    <property type="entry name" value="Thioesterase"/>
</dbReference>
<protein>
    <submittedName>
        <fullName evidence="3">Alpha/beta fold hydrolase</fullName>
    </submittedName>
</protein>
<dbReference type="Proteomes" id="UP000829194">
    <property type="component" value="Chromosome"/>
</dbReference>
<keyword evidence="4" id="KW-1185">Reference proteome</keyword>
<evidence type="ECO:0000256" key="1">
    <source>
        <dbReference type="ARBA" id="ARBA00007169"/>
    </source>
</evidence>
<evidence type="ECO:0000259" key="2">
    <source>
        <dbReference type="Pfam" id="PF00975"/>
    </source>
</evidence>
<dbReference type="PANTHER" id="PTHR11487:SF0">
    <property type="entry name" value="S-ACYL FATTY ACID SYNTHASE THIOESTERASE, MEDIUM CHAIN"/>
    <property type="match status" value="1"/>
</dbReference>
<dbReference type="SUPFAM" id="SSF53474">
    <property type="entry name" value="alpha/beta-Hydrolases"/>
    <property type="match status" value="1"/>
</dbReference>
<dbReference type="PANTHER" id="PTHR11487">
    <property type="entry name" value="THIOESTERASE"/>
    <property type="match status" value="1"/>
</dbReference>
<name>A0ABY3X6J8_9GAMM</name>
<organism evidence="3 4">
    <name type="scientific">Lysobacter gummosus</name>
    <dbReference type="NCBI Taxonomy" id="262324"/>
    <lineage>
        <taxon>Bacteria</taxon>
        <taxon>Pseudomonadati</taxon>
        <taxon>Pseudomonadota</taxon>
        <taxon>Gammaproteobacteria</taxon>
        <taxon>Lysobacterales</taxon>
        <taxon>Lysobacteraceae</taxon>
        <taxon>Lysobacter</taxon>
    </lineage>
</organism>
<dbReference type="Pfam" id="PF00975">
    <property type="entry name" value="Thioesterase"/>
    <property type="match status" value="1"/>
</dbReference>
<gene>
    <name evidence="3" type="ORF">MOV92_17070</name>
</gene>
<evidence type="ECO:0000313" key="3">
    <source>
        <dbReference type="EMBL" id="UNP28199.1"/>
    </source>
</evidence>